<dbReference type="PRINTS" id="PR01434">
    <property type="entry name" value="NADHDHGNASE5"/>
</dbReference>
<feature type="transmembrane region" description="Helical" evidence="8">
    <location>
        <begin position="879"/>
        <end position="897"/>
    </location>
</feature>
<name>A0A212LFA9_9HYPH</name>
<keyword evidence="6 8" id="KW-0472">Membrane</keyword>
<feature type="domain" description="NADH:quinone oxidoreductase/Mrp antiporter transmembrane" evidence="9">
    <location>
        <begin position="16"/>
        <end position="149"/>
    </location>
</feature>
<evidence type="ECO:0000256" key="7">
    <source>
        <dbReference type="RuleBase" id="RU000320"/>
    </source>
</evidence>
<feature type="transmembrane region" description="Helical" evidence="8">
    <location>
        <begin position="362"/>
        <end position="382"/>
    </location>
</feature>
<accession>A0A212LFA9</accession>
<dbReference type="Pfam" id="PF00662">
    <property type="entry name" value="Proton_antipo_N"/>
    <property type="match status" value="1"/>
</dbReference>
<evidence type="ECO:0000313" key="11">
    <source>
        <dbReference type="EMBL" id="SCM76157.1"/>
    </source>
</evidence>
<dbReference type="GO" id="GO:0005886">
    <property type="term" value="C:plasma membrane"/>
    <property type="evidence" value="ECO:0007669"/>
    <property type="project" value="UniProtKB-SubCell"/>
</dbReference>
<dbReference type="InterPro" id="IPR001516">
    <property type="entry name" value="Proton_antipo_N"/>
</dbReference>
<feature type="domain" description="NADH-Ubiquinone oxidoreductase (complex I) chain 5 N-terminal" evidence="10">
    <location>
        <begin position="749"/>
        <end position="786"/>
    </location>
</feature>
<dbReference type="EMBL" id="FMJD01000007">
    <property type="protein sequence ID" value="SCM76157.1"/>
    <property type="molecule type" value="Genomic_DNA"/>
</dbReference>
<evidence type="ECO:0000256" key="2">
    <source>
        <dbReference type="ARBA" id="ARBA00022475"/>
    </source>
</evidence>
<evidence type="ECO:0000256" key="8">
    <source>
        <dbReference type="SAM" id="Phobius"/>
    </source>
</evidence>
<feature type="transmembrane region" description="Helical" evidence="8">
    <location>
        <begin position="728"/>
        <end position="747"/>
    </location>
</feature>
<feature type="transmembrane region" description="Helical" evidence="8">
    <location>
        <begin position="309"/>
        <end position="326"/>
    </location>
</feature>
<feature type="transmembrane region" description="Helical" evidence="8">
    <location>
        <begin position="614"/>
        <end position="634"/>
    </location>
</feature>
<dbReference type="PANTHER" id="PTHR42682:SF4">
    <property type="entry name" value="NADH-UBIQUINONE_PLASTOQUINONE"/>
    <property type="match status" value="1"/>
</dbReference>
<feature type="transmembrane region" description="Helical" evidence="8">
    <location>
        <begin position="140"/>
        <end position="159"/>
    </location>
</feature>
<evidence type="ECO:0000259" key="10">
    <source>
        <dbReference type="Pfam" id="PF00662"/>
    </source>
</evidence>
<reference evidence="11" key="1">
    <citation type="submission" date="2016-08" db="EMBL/GenBank/DDBJ databases">
        <authorList>
            <person name="Seilhamer J.J."/>
        </authorList>
    </citation>
    <scope>NUCLEOTIDE SEQUENCE</scope>
    <source>
        <strain evidence="11">86</strain>
    </source>
</reference>
<feature type="transmembrane region" description="Helical" evidence="8">
    <location>
        <begin position="33"/>
        <end position="54"/>
    </location>
</feature>
<feature type="transmembrane region" description="Helical" evidence="8">
    <location>
        <begin position="60"/>
        <end position="81"/>
    </location>
</feature>
<keyword evidence="2" id="KW-1003">Cell membrane</keyword>
<organism evidence="11">
    <name type="scientific">uncultured Pleomorphomonas sp</name>
    <dbReference type="NCBI Taxonomy" id="442121"/>
    <lineage>
        <taxon>Bacteria</taxon>
        <taxon>Pseudomonadati</taxon>
        <taxon>Pseudomonadota</taxon>
        <taxon>Alphaproteobacteria</taxon>
        <taxon>Hyphomicrobiales</taxon>
        <taxon>Pleomorphomonadaceae</taxon>
        <taxon>Pleomorphomonas</taxon>
        <taxon>environmental samples</taxon>
    </lineage>
</organism>
<evidence type="ECO:0000256" key="3">
    <source>
        <dbReference type="ARBA" id="ARBA00022692"/>
    </source>
</evidence>
<feature type="transmembrane region" description="Helical" evidence="8">
    <location>
        <begin position="1134"/>
        <end position="1159"/>
    </location>
</feature>
<dbReference type="GO" id="GO:0016491">
    <property type="term" value="F:oxidoreductase activity"/>
    <property type="evidence" value="ECO:0007669"/>
    <property type="project" value="UniProtKB-KW"/>
</dbReference>
<feature type="transmembrane region" description="Helical" evidence="8">
    <location>
        <begin position="1190"/>
        <end position="1209"/>
    </location>
</feature>
<dbReference type="EC" id="1.6.5.11" evidence="11"/>
<sequence length="1263" mass="131716">MSDIPLLAGFGAALLLVCEFLALAGMGDLKRMLFWSTLAEAGWVLLGVGLGTAIGETGAWMHLALQVVMRALVVLAAMEIVRANRSSRLSDLVGSVDRAPFASLMFGFGLFSVMGLSPFKGSFSKFVVLYAAIETGHWELAVVGTIASIVAAVYSITTIQRVCFERMSHGILADRPIPFFAIRPGQWPLVALALATIALSLDPEPVLALAGRLAGLGEGGVPQFETAWAPEVLVPYVGGFVLFAFGRFSARLRDAGAVALALATLGLVIAGARSGDLGSLFAVLFAAIGLMVTIYSVRYMAHSHAQNRYWFFLFLMLGSLIGVATVDHLGSFYLFWELMTWTSYLLVVHEQTPAALAAGRKYFLTCAGGAYVMHFGILLLHAHLGTFEVSEIAARAGDLPTGVAVVVVATFLVGFVAKAGLFPLHGWLPDAHPAAPSSISGPMSGILTKAGIFGILKLLFVVFGAATLSRMGSGGGLSLPGIALIGLGGATFLLGEIAALRQDDLKRLLAYSTLAQIGEIAMMIGIGTEAALAGGLMHVVVHAAMKTLLFFAAGALIMRAGGRRLSDLAGLGRAMPFTSACFGIGLLAIMGVPPFGGFVAKFLMIWAAVDAGRIDVAAVILAGSVIGAIYYARVLRVVFFGVRRREAVAEAPPSMRLALGVLAAFVVGVGLWPAPLLDQVALVAGALTDQAGSAALPALRLDWSLAAAIALGGSVIVYLAGRGAPRRAGVLAALVVAAALAGVILEADRYDPASFAFALLICGVGVVNLVFSIGYMAHGHAQNRFFALFVAMIGGLLGAVAARDLFGFFAFWEIMSSWTLYLVIIHEESEDALREGTKYFVFNFAGASFLFLGVAILAVGAGTLDFAELPEAAAAMDPAWLAAAMGLIFVGLLAKAAQLPLRIDWQMHPAPAPTPVSGYISAVLLKVGPWGILHFAVLLGGAAAMARLAAFLPWWMPAPLTMVGTVAAITMLVAGAQALVQTGIKRLLIWSTVSQLAYVLLGLAIATDIGVAGGLFHFFNHMLLKNTLFLAAGCIMAQGHVTSLDELGGLGRRMPVTFACFLIAGLSLAGIPPLAGFASKWLIYRAAFESGHWAFALAALMSSLFTLAAVLKFAHAAFMGPASPKAERMHEAPAVMLVPMALLVAVSLVVGALPGLILVPIARIEAALGLPAIVATWAGGLPGAGGWNPLVLTMLLGMSGAVAALYPLLSGSRKVATRVHACGVGDIAPARMRVPASGLYETPERLIRTALLSAPETDEHSHA</sequence>
<evidence type="ECO:0000256" key="5">
    <source>
        <dbReference type="ARBA" id="ARBA00023002"/>
    </source>
</evidence>
<feature type="transmembrane region" description="Helical" evidence="8">
    <location>
        <begin position="785"/>
        <end position="802"/>
    </location>
</feature>
<feature type="domain" description="NADH:quinone oxidoreductase/Mrp antiporter transmembrane" evidence="9">
    <location>
        <begin position="802"/>
        <end position="1106"/>
    </location>
</feature>
<feature type="domain" description="NADH:quinone oxidoreductase/Mrp antiporter transmembrane" evidence="9">
    <location>
        <begin position="328"/>
        <end position="626"/>
    </location>
</feature>
<feature type="transmembrane region" description="Helical" evidence="8">
    <location>
        <begin position="446"/>
        <end position="465"/>
    </location>
</feature>
<feature type="transmembrane region" description="Helical" evidence="8">
    <location>
        <begin position="655"/>
        <end position="674"/>
    </location>
</feature>
<protein>
    <submittedName>
        <fullName evidence="11">NADH dehydrogenase (Quinone)</fullName>
        <ecNumber evidence="11">1.6.5.11</ecNumber>
    </submittedName>
</protein>
<dbReference type="PANTHER" id="PTHR42682">
    <property type="entry name" value="HYDROGENASE-4 COMPONENT F"/>
    <property type="match status" value="1"/>
</dbReference>
<dbReference type="InterPro" id="IPR052175">
    <property type="entry name" value="ComplexI-like_HydComp"/>
</dbReference>
<dbReference type="AlphaFoldDB" id="A0A212LFA9"/>
<feature type="transmembrane region" description="Helical" evidence="8">
    <location>
        <begin position="962"/>
        <end position="984"/>
    </location>
</feature>
<feature type="transmembrane region" description="Helical" evidence="8">
    <location>
        <begin position="932"/>
        <end position="956"/>
    </location>
</feature>
<feature type="transmembrane region" description="Helical" evidence="8">
    <location>
        <begin position="227"/>
        <end position="248"/>
    </location>
</feature>
<feature type="transmembrane region" description="Helical" evidence="8">
    <location>
        <begin position="1166"/>
        <end position="1184"/>
    </location>
</feature>
<feature type="transmembrane region" description="Helical" evidence="8">
    <location>
        <begin position="753"/>
        <end position="773"/>
    </location>
</feature>
<proteinExistence type="predicted"/>
<feature type="transmembrane region" description="Helical" evidence="8">
    <location>
        <begin position="1095"/>
        <end position="1114"/>
    </location>
</feature>
<keyword evidence="3 7" id="KW-0812">Transmembrane</keyword>
<feature type="transmembrane region" description="Helical" evidence="8">
    <location>
        <begin position="579"/>
        <end position="608"/>
    </location>
</feature>
<feature type="transmembrane region" description="Helical" evidence="8">
    <location>
        <begin position="278"/>
        <end position="297"/>
    </location>
</feature>
<evidence type="ECO:0000256" key="1">
    <source>
        <dbReference type="ARBA" id="ARBA00004651"/>
    </source>
</evidence>
<evidence type="ECO:0000256" key="4">
    <source>
        <dbReference type="ARBA" id="ARBA00022989"/>
    </source>
</evidence>
<keyword evidence="4 8" id="KW-1133">Transmembrane helix</keyword>
<feature type="transmembrane region" description="Helical" evidence="8">
    <location>
        <begin position="402"/>
        <end position="425"/>
    </location>
</feature>
<feature type="transmembrane region" description="Helical" evidence="8">
    <location>
        <begin position="539"/>
        <end position="558"/>
    </location>
</feature>
<feature type="transmembrane region" description="Helical" evidence="8">
    <location>
        <begin position="180"/>
        <end position="201"/>
    </location>
</feature>
<dbReference type="Pfam" id="PF00361">
    <property type="entry name" value="Proton_antipo_M"/>
    <property type="match status" value="3"/>
</dbReference>
<feature type="transmembrane region" description="Helical" evidence="8">
    <location>
        <begin position="1056"/>
        <end position="1083"/>
    </location>
</feature>
<dbReference type="RefSeq" id="WP_288196395.1">
    <property type="nucleotide sequence ID" value="NZ_LT608334.1"/>
</dbReference>
<feature type="transmembrane region" description="Helical" evidence="8">
    <location>
        <begin position="255"/>
        <end position="272"/>
    </location>
</feature>
<dbReference type="InterPro" id="IPR001750">
    <property type="entry name" value="ND/Mrp_TM"/>
</dbReference>
<keyword evidence="5 11" id="KW-0560">Oxidoreductase</keyword>
<feature type="transmembrane region" description="Helical" evidence="8">
    <location>
        <begin position="808"/>
        <end position="827"/>
    </location>
</feature>
<feature type="transmembrane region" description="Helical" evidence="8">
    <location>
        <begin position="477"/>
        <end position="496"/>
    </location>
</feature>
<evidence type="ECO:0000259" key="9">
    <source>
        <dbReference type="Pfam" id="PF00361"/>
    </source>
</evidence>
<evidence type="ECO:0000256" key="6">
    <source>
        <dbReference type="ARBA" id="ARBA00023136"/>
    </source>
</evidence>
<feature type="transmembrane region" description="Helical" evidence="8">
    <location>
        <begin position="101"/>
        <end position="120"/>
    </location>
</feature>
<feature type="transmembrane region" description="Helical" evidence="8">
    <location>
        <begin position="6"/>
        <end position="26"/>
    </location>
</feature>
<gene>
    <name evidence="11" type="ORF">KL86PLE_30604</name>
</gene>
<comment type="subcellular location">
    <subcellularLocation>
        <location evidence="1">Cell membrane</location>
        <topology evidence="1">Multi-pass membrane protein</topology>
    </subcellularLocation>
    <subcellularLocation>
        <location evidence="7">Membrane</location>
        <topology evidence="7">Multi-pass membrane protein</topology>
    </subcellularLocation>
</comment>
<feature type="transmembrane region" description="Helical" evidence="8">
    <location>
        <begin position="839"/>
        <end position="859"/>
    </location>
</feature>
<feature type="transmembrane region" description="Helical" evidence="8">
    <location>
        <begin position="703"/>
        <end position="721"/>
    </location>
</feature>
<feature type="transmembrane region" description="Helical" evidence="8">
    <location>
        <begin position="996"/>
        <end position="1019"/>
    </location>
</feature>